<name>A0A8J6KJP7_ELECQ</name>
<dbReference type="EMBL" id="WNTK01000002">
    <property type="protein sequence ID" value="KAG9491074.1"/>
    <property type="molecule type" value="Genomic_DNA"/>
</dbReference>
<feature type="transmembrane region" description="Helical" evidence="1">
    <location>
        <begin position="52"/>
        <end position="71"/>
    </location>
</feature>
<sequence length="116" mass="13288">MDCCSTFDLYLCTRSFPIIYIIYKPCTIFQRTFLLNTSAHTSSLIAASFGNARNLVCGVGIAYILLLYKLMTMNEKKYGKQFRLIHYSSWISSSNITACIYLKLKIWNESCPILNS</sequence>
<organism evidence="2 3">
    <name type="scientific">Eleutherodactylus coqui</name>
    <name type="common">Puerto Rican coqui</name>
    <dbReference type="NCBI Taxonomy" id="57060"/>
    <lineage>
        <taxon>Eukaryota</taxon>
        <taxon>Metazoa</taxon>
        <taxon>Chordata</taxon>
        <taxon>Craniata</taxon>
        <taxon>Vertebrata</taxon>
        <taxon>Euteleostomi</taxon>
        <taxon>Amphibia</taxon>
        <taxon>Batrachia</taxon>
        <taxon>Anura</taxon>
        <taxon>Neobatrachia</taxon>
        <taxon>Hyloidea</taxon>
        <taxon>Eleutherodactylidae</taxon>
        <taxon>Eleutherodactylinae</taxon>
        <taxon>Eleutherodactylus</taxon>
        <taxon>Eleutherodactylus</taxon>
    </lineage>
</organism>
<keyword evidence="1" id="KW-0812">Transmembrane</keyword>
<protein>
    <submittedName>
        <fullName evidence="2">Uncharacterized protein</fullName>
    </submittedName>
</protein>
<keyword evidence="1" id="KW-1133">Transmembrane helix</keyword>
<evidence type="ECO:0000313" key="3">
    <source>
        <dbReference type="Proteomes" id="UP000770717"/>
    </source>
</evidence>
<gene>
    <name evidence="2" type="ORF">GDO78_006438</name>
</gene>
<dbReference type="Proteomes" id="UP000770717">
    <property type="component" value="Unassembled WGS sequence"/>
</dbReference>
<dbReference type="AlphaFoldDB" id="A0A8J6KJP7"/>
<comment type="caution">
    <text evidence="2">The sequence shown here is derived from an EMBL/GenBank/DDBJ whole genome shotgun (WGS) entry which is preliminary data.</text>
</comment>
<evidence type="ECO:0000256" key="1">
    <source>
        <dbReference type="SAM" id="Phobius"/>
    </source>
</evidence>
<accession>A0A8J6KJP7</accession>
<reference evidence="2" key="1">
    <citation type="thesis" date="2020" institute="ProQuest LLC" country="789 East Eisenhower Parkway, Ann Arbor, MI, USA">
        <title>Comparative Genomics and Chromosome Evolution.</title>
        <authorList>
            <person name="Mudd A.B."/>
        </authorList>
    </citation>
    <scope>NUCLEOTIDE SEQUENCE</scope>
    <source>
        <strain evidence="2">HN-11 Male</strain>
        <tissue evidence="2">Kidney and liver</tissue>
    </source>
</reference>
<proteinExistence type="predicted"/>
<keyword evidence="3" id="KW-1185">Reference proteome</keyword>
<evidence type="ECO:0000313" key="2">
    <source>
        <dbReference type="EMBL" id="KAG9491074.1"/>
    </source>
</evidence>
<keyword evidence="1" id="KW-0472">Membrane</keyword>